<feature type="region of interest" description="Disordered" evidence="1">
    <location>
        <begin position="492"/>
        <end position="515"/>
    </location>
</feature>
<dbReference type="OrthoDB" id="10676948at2759"/>
<sequence length="591" mass="64471">MVRSCTPPPLSDRKRVLADAHRRQSLALPRPSFSHAVESENDEESDAADYMDVDESPSTERIWGRNAKRGGDSALRSGIDEVPEAGPSSRTYLKSSGSRPKTPERPHARTNLPTWTPLRVPHGSESSQESDSLTATSRRDKQRVSRASIPSTYRDSHGSPKTAPAPRPKSNTPYNPSKEFRFPKDVIRWLPASVLGGRETTPLQTKPVASPHKSVSNGQNHSGPPQRQSAGPSATSSGFKPTSQAHVAVLKAPKAIEDRAPRPQVKTHSNSGDGWVKDLAAALNRSFVNPDAKGKGKARLPPQNALSDSEESVEADPAQGDLLSSPAIPHPPLPEDSFEDSIWVDEDDDPPRVLSSSTRRTLRRLPLGGSRASAWLRRLDNEDVFESRKAYYVGQKPRRLRIKKPPVKRASSLGTVLAKRKRTINSTSPSYTTNARAQAAAFNAAIAANLRDHSLTPLDSQPATRSNVRDPAQVFAAASANNVNVDRPATTARLPQSSKIGQPSMKRRHTLTHRSAPASPFAFKRRRTMAVSGREASEEIVEGLLDKVPADTTDREENTGEWYLDLDTLIWRRRASGEPTATSATPRFGAG</sequence>
<keyword evidence="3" id="KW-1185">Reference proteome</keyword>
<dbReference type="AlphaFoldDB" id="A0A0C3PGY3"/>
<dbReference type="HOGENOM" id="CLU_461584_0_0_1"/>
<dbReference type="EMBL" id="KN840554">
    <property type="protein sequence ID" value="KIP05078.1"/>
    <property type="molecule type" value="Genomic_DNA"/>
</dbReference>
<feature type="region of interest" description="Disordered" evidence="1">
    <location>
        <begin position="197"/>
        <end position="355"/>
    </location>
</feature>
<feature type="compositionally biased region" description="Acidic residues" evidence="1">
    <location>
        <begin position="336"/>
        <end position="349"/>
    </location>
</feature>
<dbReference type="Proteomes" id="UP000053257">
    <property type="component" value="Unassembled WGS sequence"/>
</dbReference>
<feature type="region of interest" description="Disordered" evidence="1">
    <location>
        <begin position="1"/>
        <end position="185"/>
    </location>
</feature>
<proteinExistence type="predicted"/>
<feature type="compositionally biased region" description="Polar residues" evidence="1">
    <location>
        <begin position="213"/>
        <end position="245"/>
    </location>
</feature>
<accession>A0A0C3PGY3</accession>
<reference evidence="2 3" key="1">
    <citation type="journal article" date="2014" name="PLoS Genet.">
        <title>Analysis of the Phlebiopsis gigantea genome, transcriptome and secretome provides insight into its pioneer colonization strategies of wood.</title>
        <authorList>
            <person name="Hori C."/>
            <person name="Ishida T."/>
            <person name="Igarashi K."/>
            <person name="Samejima M."/>
            <person name="Suzuki H."/>
            <person name="Master E."/>
            <person name="Ferreira P."/>
            <person name="Ruiz-Duenas F.J."/>
            <person name="Held B."/>
            <person name="Canessa P."/>
            <person name="Larrondo L.F."/>
            <person name="Schmoll M."/>
            <person name="Druzhinina I.S."/>
            <person name="Kubicek C.P."/>
            <person name="Gaskell J.A."/>
            <person name="Kersten P."/>
            <person name="St John F."/>
            <person name="Glasner J."/>
            <person name="Sabat G."/>
            <person name="Splinter BonDurant S."/>
            <person name="Syed K."/>
            <person name="Yadav J."/>
            <person name="Mgbeahuruike A.C."/>
            <person name="Kovalchuk A."/>
            <person name="Asiegbu F.O."/>
            <person name="Lackner G."/>
            <person name="Hoffmeister D."/>
            <person name="Rencoret J."/>
            <person name="Gutierrez A."/>
            <person name="Sun H."/>
            <person name="Lindquist E."/>
            <person name="Barry K."/>
            <person name="Riley R."/>
            <person name="Grigoriev I.V."/>
            <person name="Henrissat B."/>
            <person name="Kues U."/>
            <person name="Berka R.M."/>
            <person name="Martinez A.T."/>
            <person name="Covert S.F."/>
            <person name="Blanchette R.A."/>
            <person name="Cullen D."/>
        </authorList>
    </citation>
    <scope>NUCLEOTIDE SEQUENCE [LARGE SCALE GENOMIC DNA]</scope>
    <source>
        <strain evidence="2 3">11061_1 CR5-6</strain>
    </source>
</reference>
<feature type="compositionally biased region" description="Pro residues" evidence="1">
    <location>
        <begin position="1"/>
        <end position="10"/>
    </location>
</feature>
<organism evidence="2 3">
    <name type="scientific">Phlebiopsis gigantea (strain 11061_1 CR5-6)</name>
    <name type="common">White-rot fungus</name>
    <name type="synonym">Peniophora gigantea</name>
    <dbReference type="NCBI Taxonomy" id="745531"/>
    <lineage>
        <taxon>Eukaryota</taxon>
        <taxon>Fungi</taxon>
        <taxon>Dikarya</taxon>
        <taxon>Basidiomycota</taxon>
        <taxon>Agaricomycotina</taxon>
        <taxon>Agaricomycetes</taxon>
        <taxon>Polyporales</taxon>
        <taxon>Phanerochaetaceae</taxon>
        <taxon>Phlebiopsis</taxon>
    </lineage>
</organism>
<feature type="compositionally biased region" description="Polar residues" evidence="1">
    <location>
        <begin position="88"/>
        <end position="99"/>
    </location>
</feature>
<name>A0A0C3PGY3_PHLG1</name>
<protein>
    <submittedName>
        <fullName evidence="2">Uncharacterized protein</fullName>
    </submittedName>
</protein>
<feature type="compositionally biased region" description="Polar residues" evidence="1">
    <location>
        <begin position="124"/>
        <end position="136"/>
    </location>
</feature>
<feature type="compositionally biased region" description="Basic and acidic residues" evidence="1">
    <location>
        <begin position="11"/>
        <end position="22"/>
    </location>
</feature>
<gene>
    <name evidence="2" type="ORF">PHLGIDRAFT_169234</name>
</gene>
<evidence type="ECO:0000313" key="3">
    <source>
        <dbReference type="Proteomes" id="UP000053257"/>
    </source>
</evidence>
<feature type="compositionally biased region" description="Acidic residues" evidence="1">
    <location>
        <begin position="39"/>
        <end position="57"/>
    </location>
</feature>
<evidence type="ECO:0000256" key="1">
    <source>
        <dbReference type="SAM" id="MobiDB-lite"/>
    </source>
</evidence>
<evidence type="ECO:0000313" key="2">
    <source>
        <dbReference type="EMBL" id="KIP05078.1"/>
    </source>
</evidence>